<name>A0ABW4DE37_9BACL</name>
<organism evidence="8 9">
    <name type="scientific">Paenibacillus farraposensis</name>
    <dbReference type="NCBI Taxonomy" id="2807095"/>
    <lineage>
        <taxon>Bacteria</taxon>
        <taxon>Bacillati</taxon>
        <taxon>Bacillota</taxon>
        <taxon>Bacilli</taxon>
        <taxon>Bacillales</taxon>
        <taxon>Paenibacillaceae</taxon>
        <taxon>Paenibacillus</taxon>
    </lineage>
</organism>
<evidence type="ECO:0000256" key="3">
    <source>
        <dbReference type="ARBA" id="ARBA00022692"/>
    </source>
</evidence>
<comment type="caution">
    <text evidence="6">Lacks conserved residue(s) required for the propagation of feature annotation.</text>
</comment>
<protein>
    <recommendedName>
        <fullName evidence="6">TVP38/TMEM64 family membrane protein</fullName>
    </recommendedName>
</protein>
<keyword evidence="9" id="KW-1185">Reference proteome</keyword>
<reference evidence="9" key="1">
    <citation type="journal article" date="2019" name="Int. J. Syst. Evol. Microbiol.">
        <title>The Global Catalogue of Microorganisms (GCM) 10K type strain sequencing project: providing services to taxonomists for standard genome sequencing and annotation.</title>
        <authorList>
            <consortium name="The Broad Institute Genomics Platform"/>
            <consortium name="The Broad Institute Genome Sequencing Center for Infectious Disease"/>
            <person name="Wu L."/>
            <person name="Ma J."/>
        </authorList>
    </citation>
    <scope>NUCLEOTIDE SEQUENCE [LARGE SCALE GENOMIC DNA]</scope>
    <source>
        <strain evidence="9">CCM 9147</strain>
    </source>
</reference>
<keyword evidence="2 6" id="KW-1003">Cell membrane</keyword>
<evidence type="ECO:0000256" key="5">
    <source>
        <dbReference type="ARBA" id="ARBA00023136"/>
    </source>
</evidence>
<proteinExistence type="inferred from homology"/>
<evidence type="ECO:0000256" key="1">
    <source>
        <dbReference type="ARBA" id="ARBA00004651"/>
    </source>
</evidence>
<evidence type="ECO:0000259" key="7">
    <source>
        <dbReference type="Pfam" id="PF09335"/>
    </source>
</evidence>
<dbReference type="InterPro" id="IPR015414">
    <property type="entry name" value="TMEM64"/>
</dbReference>
<keyword evidence="3 6" id="KW-0812">Transmembrane</keyword>
<evidence type="ECO:0000256" key="4">
    <source>
        <dbReference type="ARBA" id="ARBA00022989"/>
    </source>
</evidence>
<accession>A0ABW4DE37</accession>
<comment type="caution">
    <text evidence="8">The sequence shown here is derived from an EMBL/GenBank/DDBJ whole genome shotgun (WGS) entry which is preliminary data.</text>
</comment>
<dbReference type="RefSeq" id="WP_229524315.1">
    <property type="nucleotide sequence ID" value="NZ_JAFFQR010000064.1"/>
</dbReference>
<sequence>MKKWLIAAAYVSLLSIALIYRYEWLAWANKQASFPTLLLIAFLFALIPFVPYKLIIAAIAYATGTWQGALICWLGTTVAALFVYGTVRTLFRDKGRTYLERIPALGRLNRVMEREPFAAVLLARLIPVIPQAAVNVYAGVAGFPFWSFLLGTAIGKLPAIGVYAYAGGTIAEHPVTGLLILLLYTVMVGGCFVFYRRRLQRANKT</sequence>
<dbReference type="Pfam" id="PF09335">
    <property type="entry name" value="VTT_dom"/>
    <property type="match status" value="1"/>
</dbReference>
<feature type="transmembrane region" description="Helical" evidence="6">
    <location>
        <begin position="178"/>
        <end position="195"/>
    </location>
</feature>
<gene>
    <name evidence="8" type="ORF">ACFQ5D_11960</name>
</gene>
<keyword evidence="4 6" id="KW-1133">Transmembrane helix</keyword>
<evidence type="ECO:0000313" key="8">
    <source>
        <dbReference type="EMBL" id="MFD1462106.1"/>
    </source>
</evidence>
<dbReference type="Proteomes" id="UP001597340">
    <property type="component" value="Unassembled WGS sequence"/>
</dbReference>
<feature type="transmembrane region" description="Helical" evidence="6">
    <location>
        <begin position="37"/>
        <end position="61"/>
    </location>
</feature>
<evidence type="ECO:0000313" key="9">
    <source>
        <dbReference type="Proteomes" id="UP001597340"/>
    </source>
</evidence>
<dbReference type="InterPro" id="IPR032816">
    <property type="entry name" value="VTT_dom"/>
</dbReference>
<comment type="similarity">
    <text evidence="6">Belongs to the TVP38/TMEM64 family.</text>
</comment>
<feature type="transmembrane region" description="Helical" evidence="6">
    <location>
        <begin position="68"/>
        <end position="87"/>
    </location>
</feature>
<dbReference type="PANTHER" id="PTHR12677">
    <property type="entry name" value="GOLGI APPARATUS MEMBRANE PROTEIN TVP38-RELATED"/>
    <property type="match status" value="1"/>
</dbReference>
<evidence type="ECO:0000256" key="2">
    <source>
        <dbReference type="ARBA" id="ARBA00022475"/>
    </source>
</evidence>
<dbReference type="PANTHER" id="PTHR12677:SF59">
    <property type="entry name" value="GOLGI APPARATUS MEMBRANE PROTEIN TVP38-RELATED"/>
    <property type="match status" value="1"/>
</dbReference>
<keyword evidence="5 6" id="KW-0472">Membrane</keyword>
<feature type="domain" description="VTT" evidence="7">
    <location>
        <begin position="50"/>
        <end position="167"/>
    </location>
</feature>
<evidence type="ECO:0000256" key="6">
    <source>
        <dbReference type="RuleBase" id="RU366058"/>
    </source>
</evidence>
<dbReference type="EMBL" id="JBHTNZ010000013">
    <property type="protein sequence ID" value="MFD1462106.1"/>
    <property type="molecule type" value="Genomic_DNA"/>
</dbReference>
<comment type="subcellular location">
    <subcellularLocation>
        <location evidence="1 6">Cell membrane</location>
        <topology evidence="1 6">Multi-pass membrane protein</topology>
    </subcellularLocation>
</comment>